<feature type="transmembrane region" description="Helical" evidence="1">
    <location>
        <begin position="361"/>
        <end position="383"/>
    </location>
</feature>
<dbReference type="Proteomes" id="UP000027222">
    <property type="component" value="Unassembled WGS sequence"/>
</dbReference>
<keyword evidence="1" id="KW-0472">Membrane</keyword>
<feature type="transmembrane region" description="Helical" evidence="1">
    <location>
        <begin position="395"/>
        <end position="414"/>
    </location>
</feature>
<feature type="chain" id="PRO_5001646876" evidence="2">
    <location>
        <begin position="18"/>
        <end position="442"/>
    </location>
</feature>
<evidence type="ECO:0000313" key="4">
    <source>
        <dbReference type="Proteomes" id="UP000027222"/>
    </source>
</evidence>
<keyword evidence="4" id="KW-1185">Reference proteome</keyword>
<dbReference type="PANTHER" id="PTHR35043:SF7">
    <property type="entry name" value="TRANSCRIPTION FACTOR DOMAIN-CONTAINING PROTEIN"/>
    <property type="match status" value="1"/>
</dbReference>
<accession>A0A067THS6</accession>
<organism evidence="3 4">
    <name type="scientific">Galerina marginata (strain CBS 339.88)</name>
    <dbReference type="NCBI Taxonomy" id="685588"/>
    <lineage>
        <taxon>Eukaryota</taxon>
        <taxon>Fungi</taxon>
        <taxon>Dikarya</taxon>
        <taxon>Basidiomycota</taxon>
        <taxon>Agaricomycotina</taxon>
        <taxon>Agaricomycetes</taxon>
        <taxon>Agaricomycetidae</taxon>
        <taxon>Agaricales</taxon>
        <taxon>Agaricineae</taxon>
        <taxon>Strophariaceae</taxon>
        <taxon>Galerina</taxon>
    </lineage>
</organism>
<dbReference type="PANTHER" id="PTHR35043">
    <property type="entry name" value="TRANSCRIPTION FACTOR DOMAIN-CONTAINING PROTEIN"/>
    <property type="match status" value="1"/>
</dbReference>
<protein>
    <submittedName>
        <fullName evidence="3">Uncharacterized protein</fullName>
    </submittedName>
</protein>
<sequence>MLFAFFILYLSRSFVTAAPASLITSNVTATQPIPSNQLSCSADQRSIWDILWSCLATIFACTWVSIHPNIPPPNEKWWMGPLRRLELMTWAILAPELMILWAMRQWIGARKLANEWSGALNFKYCSIWVKMLDISDLRWTKTHGHFVQMGGFPVFNGDALQGFVRQRERDGTVRYWGHMAGTFPANKLPMISESEIRDRSKGDGLSKSLAIGQTLWFVLQCIARRVDGLYITELELATAAFAFLNGVIYFLWWDKPLAVQCSVPIQLVDNYTEQPNTQASHPERKHSPIRPSAIFLGMFDRLAQIVALRKTVASPGSTFYAFSAYDENGVAMAWALIAAVIFGGIHCAGWIFTFPSHAELIIWRISSIVITVIPFLTIAYVYIVRRQGMEYLGTVTKYITVVSILLYMIARFLLLAEAFSTLRGLPPAAYDIVRWVTFIPHI</sequence>
<keyword evidence="2" id="KW-0732">Signal</keyword>
<keyword evidence="1" id="KW-0812">Transmembrane</keyword>
<name>A0A067THS6_GALM3</name>
<feature type="transmembrane region" description="Helical" evidence="1">
    <location>
        <begin position="234"/>
        <end position="252"/>
    </location>
</feature>
<evidence type="ECO:0000256" key="1">
    <source>
        <dbReference type="SAM" id="Phobius"/>
    </source>
</evidence>
<dbReference type="OrthoDB" id="9451547at2759"/>
<dbReference type="EMBL" id="KL142373">
    <property type="protein sequence ID" value="KDR79429.1"/>
    <property type="molecule type" value="Genomic_DNA"/>
</dbReference>
<dbReference type="AlphaFoldDB" id="A0A067THS6"/>
<evidence type="ECO:0000313" key="3">
    <source>
        <dbReference type="EMBL" id="KDR79429.1"/>
    </source>
</evidence>
<proteinExistence type="predicted"/>
<feature type="transmembrane region" description="Helical" evidence="1">
    <location>
        <begin position="331"/>
        <end position="354"/>
    </location>
</feature>
<gene>
    <name evidence="3" type="ORF">GALMADRAFT_1240173</name>
</gene>
<feature type="signal peptide" evidence="2">
    <location>
        <begin position="1"/>
        <end position="17"/>
    </location>
</feature>
<keyword evidence="1" id="KW-1133">Transmembrane helix</keyword>
<evidence type="ECO:0000256" key="2">
    <source>
        <dbReference type="SAM" id="SignalP"/>
    </source>
</evidence>
<reference evidence="4" key="1">
    <citation type="journal article" date="2014" name="Proc. Natl. Acad. Sci. U.S.A.">
        <title>Extensive sampling of basidiomycete genomes demonstrates inadequacy of the white-rot/brown-rot paradigm for wood decay fungi.</title>
        <authorList>
            <person name="Riley R."/>
            <person name="Salamov A.A."/>
            <person name="Brown D.W."/>
            <person name="Nagy L.G."/>
            <person name="Floudas D."/>
            <person name="Held B.W."/>
            <person name="Levasseur A."/>
            <person name="Lombard V."/>
            <person name="Morin E."/>
            <person name="Otillar R."/>
            <person name="Lindquist E.A."/>
            <person name="Sun H."/>
            <person name="LaButti K.M."/>
            <person name="Schmutz J."/>
            <person name="Jabbour D."/>
            <person name="Luo H."/>
            <person name="Baker S.E."/>
            <person name="Pisabarro A.G."/>
            <person name="Walton J.D."/>
            <person name="Blanchette R.A."/>
            <person name="Henrissat B."/>
            <person name="Martin F."/>
            <person name="Cullen D."/>
            <person name="Hibbett D.S."/>
            <person name="Grigoriev I.V."/>
        </authorList>
    </citation>
    <scope>NUCLEOTIDE SEQUENCE [LARGE SCALE GENOMIC DNA]</scope>
    <source>
        <strain evidence="4">CBS 339.88</strain>
    </source>
</reference>
<dbReference type="HOGENOM" id="CLU_022883_6_1_1"/>